<keyword evidence="5" id="KW-0159">Chromosome partition</keyword>
<dbReference type="Pfam" id="PF07558">
    <property type="entry name" value="Shugoshin_N"/>
    <property type="match status" value="1"/>
</dbReference>
<feature type="region of interest" description="Disordered" evidence="9">
    <location>
        <begin position="171"/>
        <end position="281"/>
    </location>
</feature>
<feature type="compositionally biased region" description="Low complexity" evidence="9">
    <location>
        <begin position="327"/>
        <end position="339"/>
    </location>
</feature>
<dbReference type="GO" id="GO:0045132">
    <property type="term" value="P:meiotic chromosome segregation"/>
    <property type="evidence" value="ECO:0007669"/>
    <property type="project" value="InterPro"/>
</dbReference>
<feature type="compositionally biased region" description="Polar residues" evidence="9">
    <location>
        <begin position="231"/>
        <end position="240"/>
    </location>
</feature>
<comment type="subcellular location">
    <subcellularLocation>
        <location evidence="1">Chromosome</location>
        <location evidence="1">Centromere</location>
    </subcellularLocation>
</comment>
<feature type="region of interest" description="Disordered" evidence="9">
    <location>
        <begin position="616"/>
        <end position="707"/>
    </location>
</feature>
<dbReference type="GO" id="GO:0000779">
    <property type="term" value="C:condensed chromosome, centromeric region"/>
    <property type="evidence" value="ECO:0007669"/>
    <property type="project" value="UniProtKB-ARBA"/>
</dbReference>
<gene>
    <name evidence="12" type="ORF">HYALB_00005872</name>
</gene>
<evidence type="ECO:0008006" key="14">
    <source>
        <dbReference type="Google" id="ProtNLM"/>
    </source>
</evidence>
<keyword evidence="6" id="KW-0175">Coiled coil</keyword>
<evidence type="ECO:0000256" key="6">
    <source>
        <dbReference type="ARBA" id="ARBA00023054"/>
    </source>
</evidence>
<evidence type="ECO:0000256" key="9">
    <source>
        <dbReference type="SAM" id="MobiDB-lite"/>
    </source>
</evidence>
<evidence type="ECO:0000259" key="11">
    <source>
        <dbReference type="Pfam" id="PF07558"/>
    </source>
</evidence>
<keyword evidence="3" id="KW-0158">Chromosome</keyword>
<comment type="caution">
    <text evidence="12">The sequence shown here is derived from an EMBL/GenBank/DDBJ whole genome shotgun (WGS) entry which is preliminary data.</text>
</comment>
<feature type="compositionally biased region" description="Basic and acidic residues" evidence="9">
    <location>
        <begin position="265"/>
        <end position="281"/>
    </location>
</feature>
<feature type="compositionally biased region" description="Polar residues" evidence="9">
    <location>
        <begin position="681"/>
        <end position="691"/>
    </location>
</feature>
<keyword evidence="13" id="KW-1185">Reference proteome</keyword>
<evidence type="ECO:0000256" key="4">
    <source>
        <dbReference type="ARBA" id="ARBA00022618"/>
    </source>
</evidence>
<evidence type="ECO:0000256" key="3">
    <source>
        <dbReference type="ARBA" id="ARBA00022454"/>
    </source>
</evidence>
<dbReference type="AlphaFoldDB" id="A0A9N9LZ96"/>
<dbReference type="Pfam" id="PF07557">
    <property type="entry name" value="Shugoshin_C"/>
    <property type="match status" value="1"/>
</dbReference>
<feature type="compositionally biased region" description="Polar residues" evidence="9">
    <location>
        <begin position="341"/>
        <end position="353"/>
    </location>
</feature>
<evidence type="ECO:0000256" key="1">
    <source>
        <dbReference type="ARBA" id="ARBA00004584"/>
    </source>
</evidence>
<dbReference type="Proteomes" id="UP000701801">
    <property type="component" value="Unassembled WGS sequence"/>
</dbReference>
<dbReference type="OrthoDB" id="5394106at2759"/>
<proteinExistence type="inferred from homology"/>
<feature type="domain" description="Shugoshin N-terminal coiled-coil" evidence="11">
    <location>
        <begin position="17"/>
        <end position="60"/>
    </location>
</feature>
<evidence type="ECO:0000259" key="10">
    <source>
        <dbReference type="Pfam" id="PF07557"/>
    </source>
</evidence>
<keyword evidence="4" id="KW-0132">Cell division</keyword>
<dbReference type="GO" id="GO:0051301">
    <property type="term" value="P:cell division"/>
    <property type="evidence" value="ECO:0007669"/>
    <property type="project" value="UniProtKB-KW"/>
</dbReference>
<feature type="region of interest" description="Disordered" evidence="9">
    <location>
        <begin position="412"/>
        <end position="454"/>
    </location>
</feature>
<dbReference type="InterPro" id="IPR011515">
    <property type="entry name" value="Shugoshin_C"/>
</dbReference>
<evidence type="ECO:0000256" key="2">
    <source>
        <dbReference type="ARBA" id="ARBA00010845"/>
    </source>
</evidence>
<dbReference type="EMBL" id="CAJVRM010000451">
    <property type="protein sequence ID" value="CAG8981157.1"/>
    <property type="molecule type" value="Genomic_DNA"/>
</dbReference>
<feature type="compositionally biased region" description="Basic residues" evidence="9">
    <location>
        <begin position="108"/>
        <end position="117"/>
    </location>
</feature>
<dbReference type="InterPro" id="IPR011516">
    <property type="entry name" value="Shugoshin_N"/>
</dbReference>
<feature type="compositionally biased region" description="Basic and acidic residues" evidence="9">
    <location>
        <begin position="189"/>
        <end position="206"/>
    </location>
</feature>
<evidence type="ECO:0000256" key="5">
    <source>
        <dbReference type="ARBA" id="ARBA00022829"/>
    </source>
</evidence>
<organism evidence="12 13">
    <name type="scientific">Hymenoscyphus albidus</name>
    <dbReference type="NCBI Taxonomy" id="595503"/>
    <lineage>
        <taxon>Eukaryota</taxon>
        <taxon>Fungi</taxon>
        <taxon>Dikarya</taxon>
        <taxon>Ascomycota</taxon>
        <taxon>Pezizomycotina</taxon>
        <taxon>Leotiomycetes</taxon>
        <taxon>Helotiales</taxon>
        <taxon>Helotiaceae</taxon>
        <taxon>Hymenoscyphus</taxon>
    </lineage>
</organism>
<feature type="domain" description="Shugoshin C-terminal" evidence="10">
    <location>
        <begin position="443"/>
        <end position="466"/>
    </location>
</feature>
<accession>A0A9N9LZ96</accession>
<feature type="compositionally biased region" description="Polar residues" evidence="9">
    <location>
        <begin position="118"/>
        <end position="129"/>
    </location>
</feature>
<evidence type="ECO:0000256" key="7">
    <source>
        <dbReference type="ARBA" id="ARBA00023306"/>
    </source>
</evidence>
<keyword evidence="7" id="KW-0131">Cell cycle</keyword>
<comment type="similarity">
    <text evidence="2">Belongs to the shugoshin family.</text>
</comment>
<feature type="region of interest" description="Disordered" evidence="9">
    <location>
        <begin position="316"/>
        <end position="355"/>
    </location>
</feature>
<reference evidence="12" key="1">
    <citation type="submission" date="2021-07" db="EMBL/GenBank/DDBJ databases">
        <authorList>
            <person name="Durling M."/>
        </authorList>
    </citation>
    <scope>NUCLEOTIDE SEQUENCE</scope>
</reference>
<feature type="region of interest" description="Disordered" evidence="9">
    <location>
        <begin position="101"/>
        <end position="129"/>
    </location>
</feature>
<name>A0A9N9LZ96_9HELO</name>
<evidence type="ECO:0000313" key="12">
    <source>
        <dbReference type="EMBL" id="CAG8981157.1"/>
    </source>
</evidence>
<evidence type="ECO:0000313" key="13">
    <source>
        <dbReference type="Proteomes" id="UP000701801"/>
    </source>
</evidence>
<sequence>MARLNEVPASTENVESLKRKFMRQNRDIARANSAQSLRIRSLENEVSKLLADNLGLRGHIINLQNEIENGQAQRIAEHTGHIKAELEAKLAEISAMLNGLGQVQPNKKSPRAGRITRKSLNGSPDQKNWKNMCNLSEAVASQEGRLPPILENKQYPRKTLEHQELLQLVADADDTTESPDIGPPPVSKFVDEDPVKIDLPSRRPSDDTEEPSDIDPVMSKNLEQRRKRRSSGTPNDTNAITVAMPPQDDQERKESVKTGAKRKLNVREDEEKNDASRNRPISADDFKFSRVSEEKSRSRVVVLPERSTGKSAREIAVARGARDKRSSTASSTGRRALAAKNINTSPKKSSRATNQDDIKVAKAEIPKLNLPIENLKDSKRATVTIQPVEEPQIVNIVEVLLEPETPAALDTFSPFSAGPSTVRLADSRDTPPPPDLGRGVEGSRPSRRARGAVSYAEPNLRDKMRRPTKEMIDAVARDGNSARGSAVKLENNPSLSDNIKSEPEEDCWKNMPLASAATVANSPLRSKATEQDLLPSSITTHRKRRESLLQQAPLEKTGSETAMTSLLAEHRKAKAAREKALENEGAGLANAVEKLEIYEFCGSASPDILPLKPAAEEKSVFSRSTRRQSSATRENTNVDDGEASDMEVKKRPLVSRRRQSTLGVRAEPSNDKNSALRKALNAQNAADTSVADSRGDRISARRRSMML</sequence>
<evidence type="ECO:0000256" key="8">
    <source>
        <dbReference type="ARBA" id="ARBA00023328"/>
    </source>
</evidence>
<feature type="region of interest" description="Disordered" evidence="9">
    <location>
        <begin position="480"/>
        <end position="503"/>
    </location>
</feature>
<keyword evidence="8" id="KW-0137">Centromere</keyword>
<protein>
    <recommendedName>
        <fullName evidence="14">Shugoshin</fullName>
    </recommendedName>
</protein>
<dbReference type="GO" id="GO:0005634">
    <property type="term" value="C:nucleus"/>
    <property type="evidence" value="ECO:0007669"/>
    <property type="project" value="InterPro"/>
</dbReference>